<dbReference type="SFLD" id="SFLDG01140">
    <property type="entry name" value="C2.B:_Phosphomannomutase_and_P"/>
    <property type="match status" value="1"/>
</dbReference>
<evidence type="ECO:0000313" key="2">
    <source>
        <dbReference type="Proteomes" id="UP000078582"/>
    </source>
</evidence>
<accession>A0A192H2J9</accession>
<dbReference type="PROSITE" id="PS01229">
    <property type="entry name" value="COF_2"/>
    <property type="match status" value="1"/>
</dbReference>
<dbReference type="PANTHER" id="PTHR10000:SF53">
    <property type="entry name" value="5-AMINO-6-(5-PHOSPHO-D-RIBITYLAMINO)URACIL PHOSPHATASE YBJI-RELATED"/>
    <property type="match status" value="1"/>
</dbReference>
<dbReference type="Proteomes" id="UP000078582">
    <property type="component" value="Chromosome"/>
</dbReference>
<dbReference type="RefSeq" id="WP_068225712.1">
    <property type="nucleotide sequence ID" value="NZ_CP014623.1"/>
</dbReference>
<dbReference type="Gene3D" id="3.40.50.1000">
    <property type="entry name" value="HAD superfamily/HAD-like"/>
    <property type="match status" value="1"/>
</dbReference>
<organism evidence="1 2">
    <name type="scientific">Loigolactobacillus backii</name>
    <dbReference type="NCBI Taxonomy" id="375175"/>
    <lineage>
        <taxon>Bacteria</taxon>
        <taxon>Bacillati</taxon>
        <taxon>Bacillota</taxon>
        <taxon>Bacilli</taxon>
        <taxon>Lactobacillales</taxon>
        <taxon>Lactobacillaceae</taxon>
        <taxon>Loigolactobacillus</taxon>
    </lineage>
</organism>
<dbReference type="InterPro" id="IPR006379">
    <property type="entry name" value="HAD-SF_hydro_IIB"/>
</dbReference>
<dbReference type="KEGG" id="lbt:AYR52_09080"/>
<dbReference type="PANTHER" id="PTHR10000">
    <property type="entry name" value="PHOSPHOSERINE PHOSPHATASE"/>
    <property type="match status" value="1"/>
</dbReference>
<dbReference type="GO" id="GO:0016791">
    <property type="term" value="F:phosphatase activity"/>
    <property type="evidence" value="ECO:0007669"/>
    <property type="project" value="TreeGrafter"/>
</dbReference>
<sequence length="271" mass="30552">MIKLIATDIDGTFLNDQNEYPVERFNQQLKQMQQFGIHFVVASGNQYHHLQDIFKEKSPVNTFISENGGLIMHRNQVIDAEPLPQPQLTMVLQRLTHDPAFADSSINLSGRNGNYMEKGDRLSDDPEMQYYFSNIKFVSDLAAVQDEIYKVNLISEHAKVAPNARYLKQILPTEFQATPSGFGSIDIIPTVVNKGTALALLEDYWQLNPNQVMAFGDNLNDAEMLQHAHYGYAMKNARPELKAQASFVTNLDNNSAGVFDVIDQVLTQVNE</sequence>
<proteinExistence type="predicted"/>
<keyword evidence="2" id="KW-1185">Reference proteome</keyword>
<dbReference type="GO" id="GO:0005829">
    <property type="term" value="C:cytosol"/>
    <property type="evidence" value="ECO:0007669"/>
    <property type="project" value="TreeGrafter"/>
</dbReference>
<dbReference type="STRING" id="375175.AYR53_04920"/>
<reference evidence="1 2" key="1">
    <citation type="submission" date="2016-03" db="EMBL/GenBank/DDBJ databases">
        <title>Pediococcus and Lactobacillus from brewery environment - whole genome sequencing and assembly.</title>
        <authorList>
            <person name="Behr J."/>
            <person name="Geissler A.J."/>
            <person name="Vogel R.F."/>
        </authorList>
    </citation>
    <scope>NUCLEOTIDE SEQUENCE [LARGE SCALE GENOMIC DNA]</scope>
    <source>
        <strain evidence="1 2">TMW 1.1989</strain>
    </source>
</reference>
<dbReference type="NCBIfam" id="TIGR01484">
    <property type="entry name" value="HAD-SF-IIB"/>
    <property type="match status" value="1"/>
</dbReference>
<dbReference type="SFLD" id="SFLDG01144">
    <property type="entry name" value="C2.B.4:_PGP_Like"/>
    <property type="match status" value="1"/>
</dbReference>
<dbReference type="InterPro" id="IPR036412">
    <property type="entry name" value="HAD-like_sf"/>
</dbReference>
<protein>
    <submittedName>
        <fullName evidence="1">Haloacid dehalogenase</fullName>
    </submittedName>
</protein>
<dbReference type="Pfam" id="PF08282">
    <property type="entry name" value="Hydrolase_3"/>
    <property type="match status" value="1"/>
</dbReference>
<dbReference type="OrthoDB" id="9814970at2"/>
<evidence type="ECO:0000313" key="1">
    <source>
        <dbReference type="EMBL" id="ANK62171.1"/>
    </source>
</evidence>
<gene>
    <name evidence="1" type="ORF">AYR53_04920</name>
</gene>
<dbReference type="GO" id="GO:0000287">
    <property type="term" value="F:magnesium ion binding"/>
    <property type="evidence" value="ECO:0007669"/>
    <property type="project" value="TreeGrafter"/>
</dbReference>
<dbReference type="SUPFAM" id="SSF56784">
    <property type="entry name" value="HAD-like"/>
    <property type="match status" value="1"/>
</dbReference>
<dbReference type="Gene3D" id="3.30.1240.10">
    <property type="match status" value="1"/>
</dbReference>
<dbReference type="EMBL" id="CP014873">
    <property type="protein sequence ID" value="ANK62171.1"/>
    <property type="molecule type" value="Genomic_DNA"/>
</dbReference>
<dbReference type="AlphaFoldDB" id="A0A192H2J9"/>
<dbReference type="GeneID" id="42981586"/>
<dbReference type="CDD" id="cd07518">
    <property type="entry name" value="HAD_YbiV-Like"/>
    <property type="match status" value="1"/>
</dbReference>
<dbReference type="NCBIfam" id="TIGR00099">
    <property type="entry name" value="Cof-subfamily"/>
    <property type="match status" value="1"/>
</dbReference>
<name>A0A192H2J9_9LACO</name>
<dbReference type="InterPro" id="IPR000150">
    <property type="entry name" value="Cof"/>
</dbReference>
<dbReference type="InterPro" id="IPR023214">
    <property type="entry name" value="HAD_sf"/>
</dbReference>
<dbReference type="SFLD" id="SFLDS00003">
    <property type="entry name" value="Haloacid_Dehalogenase"/>
    <property type="match status" value="1"/>
</dbReference>